<dbReference type="Proteomes" id="UP000658720">
    <property type="component" value="Unassembled WGS sequence"/>
</dbReference>
<dbReference type="RefSeq" id="WP_190597250.1">
    <property type="nucleotide sequence ID" value="NZ_JADEVV010000006.1"/>
</dbReference>
<dbReference type="InterPro" id="IPR035931">
    <property type="entry name" value="YlxR-like_sf"/>
</dbReference>
<evidence type="ECO:0000313" key="3">
    <source>
        <dbReference type="Proteomes" id="UP000658720"/>
    </source>
</evidence>
<evidence type="ECO:0000313" key="2">
    <source>
        <dbReference type="EMBL" id="MBE9252837.1"/>
    </source>
</evidence>
<dbReference type="EMBL" id="JADEVV010000006">
    <property type="protein sequence ID" value="MBE9252837.1"/>
    <property type="molecule type" value="Genomic_DNA"/>
</dbReference>
<evidence type="ECO:0000259" key="1">
    <source>
        <dbReference type="Pfam" id="PF04296"/>
    </source>
</evidence>
<comment type="caution">
    <text evidence="2">The sequence shown here is derived from an EMBL/GenBank/DDBJ whole genome shotgun (WGS) entry which is preliminary data.</text>
</comment>
<organism evidence="2 3">
    <name type="scientific">Synechocystis salina LEGE 00031</name>
    <dbReference type="NCBI Taxonomy" id="1828736"/>
    <lineage>
        <taxon>Bacteria</taxon>
        <taxon>Bacillati</taxon>
        <taxon>Cyanobacteriota</taxon>
        <taxon>Cyanophyceae</taxon>
        <taxon>Synechococcales</taxon>
        <taxon>Merismopediaceae</taxon>
        <taxon>Synechocystis</taxon>
    </lineage>
</organism>
<dbReference type="PANTHER" id="PTHR34215:SF1">
    <property type="entry name" value="YLXR DOMAIN-CONTAINING PROTEIN"/>
    <property type="match status" value="1"/>
</dbReference>
<dbReference type="InterPro" id="IPR007393">
    <property type="entry name" value="YlxR_dom"/>
</dbReference>
<gene>
    <name evidence="2" type="ORF">IQ217_02990</name>
</gene>
<dbReference type="Gene3D" id="3.30.1230.10">
    <property type="entry name" value="YlxR-like"/>
    <property type="match status" value="1"/>
</dbReference>
<dbReference type="InterPro" id="IPR037465">
    <property type="entry name" value="YlxR"/>
</dbReference>
<dbReference type="PANTHER" id="PTHR34215">
    <property type="entry name" value="BLL0784 PROTEIN"/>
    <property type="match status" value="1"/>
</dbReference>
<proteinExistence type="predicted"/>
<dbReference type="SUPFAM" id="SSF64376">
    <property type="entry name" value="YlxR-like"/>
    <property type="match status" value="1"/>
</dbReference>
<keyword evidence="3" id="KW-1185">Reference proteome</keyword>
<dbReference type="Pfam" id="PF04296">
    <property type="entry name" value="YlxR"/>
    <property type="match status" value="1"/>
</dbReference>
<sequence>MAPGYRRCLSCRKVGDRRQFWRIVRVYPSRTVQLDHGMGRSAYLCPTHDCLRKARHKNLLGRALRAPVPSHLFEQLEARLLATP</sequence>
<accession>A0ABR9VNB5</accession>
<name>A0ABR9VNB5_9SYNC</name>
<reference evidence="2 3" key="1">
    <citation type="submission" date="2020-10" db="EMBL/GenBank/DDBJ databases">
        <authorList>
            <person name="Castelo-Branco R."/>
            <person name="Eusebio N."/>
            <person name="Adriana R."/>
            <person name="Vieira A."/>
            <person name="Brugerolle De Fraissinette N."/>
            <person name="Rezende De Castro R."/>
            <person name="Schneider M.P."/>
            <person name="Vasconcelos V."/>
            <person name="Leao P.N."/>
        </authorList>
    </citation>
    <scope>NUCLEOTIDE SEQUENCE [LARGE SCALE GENOMIC DNA]</scope>
    <source>
        <strain evidence="2 3">LEGE 00031</strain>
    </source>
</reference>
<protein>
    <submittedName>
        <fullName evidence="2">YlxR family protein</fullName>
    </submittedName>
</protein>
<feature type="domain" description="YlxR" evidence="1">
    <location>
        <begin position="6"/>
        <end position="77"/>
    </location>
</feature>